<dbReference type="PANTHER" id="PTHR47679">
    <property type="entry name" value="PROTEIN TORNADO 1"/>
    <property type="match status" value="1"/>
</dbReference>
<accession>A0A0K8RQ46</accession>
<organism evidence="1">
    <name type="scientific">Ixodes ricinus</name>
    <name type="common">Common tick</name>
    <name type="synonym">Acarus ricinus</name>
    <dbReference type="NCBI Taxonomy" id="34613"/>
    <lineage>
        <taxon>Eukaryota</taxon>
        <taxon>Metazoa</taxon>
        <taxon>Ecdysozoa</taxon>
        <taxon>Arthropoda</taxon>
        <taxon>Chelicerata</taxon>
        <taxon>Arachnida</taxon>
        <taxon>Acari</taxon>
        <taxon>Parasitiformes</taxon>
        <taxon>Ixodida</taxon>
        <taxon>Ixodoidea</taxon>
        <taxon>Ixodidae</taxon>
        <taxon>Ixodinae</taxon>
        <taxon>Ixodes</taxon>
    </lineage>
</organism>
<name>A0A0K8RQ46_IXORI</name>
<protein>
    <submittedName>
        <fullName evidence="1">Putative nlr family card domain protein</fullName>
    </submittedName>
</protein>
<sequence length="704" mass="79731">QLERAELVKRLKRAVRFRQLTFNMPSVVDLRPCSAKDGECCWLIEKRVDVNITLYDVDIELCELGPMFFELKAVQTTITKFPTVEEISKATYLIHLLLKYHRCIKAINLSVPIVMRCFPKMTINALQHNTSIEKIYISGKRVPLELHDRLIEAMCAGKVLKKLFLSDVTISPSCVESFVQLLERSKLCVVELNNVDMSTEPASRVMQSMIENASELSFLRIMFSKLCNPVVESIAKLLRGTKCVLVELSFHNMKEFTRTQIKTIVSAISHNQSLKIFNFLSIPLPTDLGVLLMHALCINKSIVTLRLVDCKIDSKVACAFADVLQTNHVLRNVVLSSNEIDDEAAPYVAESLRHNQTLSRLFLDNNKFSTIGDIDLIKSLADNAGVLEMSLGAVHFTEILYNVLESTQIYHRLQIDYDERSLYALAKNIQNKAQSIVHVKVKSEKAMRDNDVLEHIFVALSDAPRLQSVFIQADLQMTEGAAKALTKLIRETKSLQEISLDVALTRSHYLSDIANALAENKTITLFNMEYVCSENSIDALVNMIKVNRTLIHFGIFIGGHEKLAIVADALASNLVLLSFRTMWRSNCEQLYFLIKEMSRRNLAVINLAVKFALQPSFDKQTVQLFERVSSTKTFTEMLTNVAASSRSVNRLKQCARHYIKKNLFKLAEVCTSEVPVVSDENVKLSYDCWMHVFSFLKVSDIVAK</sequence>
<dbReference type="AlphaFoldDB" id="A0A0K8RQ46"/>
<dbReference type="EMBL" id="GADI01000632">
    <property type="protein sequence ID" value="JAA73176.1"/>
    <property type="molecule type" value="mRNA"/>
</dbReference>
<proteinExistence type="evidence at transcript level"/>
<dbReference type="InterPro" id="IPR032675">
    <property type="entry name" value="LRR_dom_sf"/>
</dbReference>
<reference evidence="1" key="1">
    <citation type="submission" date="2012-12" db="EMBL/GenBank/DDBJ databases">
        <title>Identification and characterization of a phenylalanine ammonia-lyase gene family in Isatis indigotica Fort.</title>
        <authorList>
            <person name="Liu Q."/>
            <person name="Chen J."/>
            <person name="Zhou X."/>
            <person name="Di P."/>
            <person name="Xiao Y."/>
            <person name="Xuan H."/>
            <person name="Zhang L."/>
            <person name="Chen W."/>
        </authorList>
    </citation>
    <scope>NUCLEOTIDE SEQUENCE</scope>
    <source>
        <tissue evidence="1">Salivary gland</tissue>
    </source>
</reference>
<evidence type="ECO:0000313" key="1">
    <source>
        <dbReference type="EMBL" id="JAA73176.1"/>
    </source>
</evidence>
<dbReference type="SUPFAM" id="SSF52047">
    <property type="entry name" value="RNI-like"/>
    <property type="match status" value="2"/>
</dbReference>
<dbReference type="PANTHER" id="PTHR47679:SF2">
    <property type="entry name" value="C-TERMINAL OF ROC (COR) DOMAIN-CONTAINING PROTEIN"/>
    <property type="match status" value="1"/>
</dbReference>
<dbReference type="Gene3D" id="3.80.10.10">
    <property type="entry name" value="Ribonuclease Inhibitor"/>
    <property type="match status" value="3"/>
</dbReference>
<feature type="non-terminal residue" evidence="1">
    <location>
        <position position="1"/>
    </location>
</feature>